<sequence length="128" mass="15136">PRPPNAFLQFRSTYWEENKRERNNRNVSRICGFLWNSMSAEERRVYEEMAAVAQAEHKLKYPHFTYAPGRREKKPKTHRNRDCKEEDRCRKIALLFRKGVKDIEITMEVKTEEPVDAIPSPTPSVEAT</sequence>
<dbReference type="CDD" id="cd01389">
    <property type="entry name" value="HMG-box_ROX1-like"/>
    <property type="match status" value="1"/>
</dbReference>
<dbReference type="PANTHER" id="PTHR45789">
    <property type="entry name" value="FI18025P1"/>
    <property type="match status" value="1"/>
</dbReference>
<evidence type="ECO:0000313" key="5">
    <source>
        <dbReference type="EMBL" id="KAG7453229.1"/>
    </source>
</evidence>
<dbReference type="SUPFAM" id="SSF47095">
    <property type="entry name" value="HMG-box"/>
    <property type="match status" value="1"/>
</dbReference>
<protein>
    <recommendedName>
        <fullName evidence="4">HMG box domain-containing protein</fullName>
    </recommendedName>
</protein>
<feature type="non-terminal residue" evidence="5">
    <location>
        <position position="1"/>
    </location>
</feature>
<dbReference type="InterPro" id="IPR051356">
    <property type="entry name" value="SOX/SOX-like_TF"/>
</dbReference>
<proteinExistence type="predicted"/>
<dbReference type="GO" id="GO:0000981">
    <property type="term" value="F:DNA-binding transcription factor activity, RNA polymerase II-specific"/>
    <property type="evidence" value="ECO:0007669"/>
    <property type="project" value="TreeGrafter"/>
</dbReference>
<dbReference type="SMART" id="SM00398">
    <property type="entry name" value="HMG"/>
    <property type="match status" value="1"/>
</dbReference>
<keyword evidence="1 3" id="KW-0238">DNA-binding</keyword>
<dbReference type="GO" id="GO:0000978">
    <property type="term" value="F:RNA polymerase II cis-regulatory region sequence-specific DNA binding"/>
    <property type="evidence" value="ECO:0007669"/>
    <property type="project" value="TreeGrafter"/>
</dbReference>
<evidence type="ECO:0000256" key="2">
    <source>
        <dbReference type="ARBA" id="ARBA00023242"/>
    </source>
</evidence>
<evidence type="ECO:0000256" key="3">
    <source>
        <dbReference type="PROSITE-ProRule" id="PRU00267"/>
    </source>
</evidence>
<dbReference type="RefSeq" id="XP_043046729.1">
    <property type="nucleotide sequence ID" value="XM_043182535.1"/>
</dbReference>
<dbReference type="AlphaFoldDB" id="A0A9P8AYT6"/>
<dbReference type="EMBL" id="MU250523">
    <property type="protein sequence ID" value="KAG7453229.1"/>
    <property type="molecule type" value="Genomic_DNA"/>
</dbReference>
<dbReference type="Gene3D" id="1.10.30.10">
    <property type="entry name" value="High mobility group box domain"/>
    <property type="match status" value="1"/>
</dbReference>
<keyword evidence="6" id="KW-1185">Reference proteome</keyword>
<dbReference type="PROSITE" id="PS50118">
    <property type="entry name" value="HMG_BOX_2"/>
    <property type="match status" value="1"/>
</dbReference>
<keyword evidence="2 3" id="KW-0539">Nucleus</keyword>
<reference evidence="5" key="1">
    <citation type="submission" date="2020-11" db="EMBL/GenBank/DDBJ databases">
        <title>Adaptations for nitrogen fixation in a non-lichenized fungal sporocarp promotes dispersal by wood-feeding termites.</title>
        <authorList>
            <consortium name="DOE Joint Genome Institute"/>
            <person name="Koch R.A."/>
            <person name="Yoon G."/>
            <person name="Arayal U."/>
            <person name="Lail K."/>
            <person name="Amirebrahimi M."/>
            <person name="Labutti K."/>
            <person name="Lipzen A."/>
            <person name="Riley R."/>
            <person name="Barry K."/>
            <person name="Henrissat B."/>
            <person name="Grigoriev I.V."/>
            <person name="Herr J.R."/>
            <person name="Aime M.C."/>
        </authorList>
    </citation>
    <scope>NUCLEOTIDE SEQUENCE</scope>
    <source>
        <strain evidence="5">MCA 3950</strain>
    </source>
</reference>
<comment type="caution">
    <text evidence="5">The sequence shown here is derived from an EMBL/GenBank/DDBJ whole genome shotgun (WGS) entry which is preliminary data.</text>
</comment>
<accession>A0A9P8AYT6</accession>
<name>A0A9P8AYT6_9AGAR</name>
<gene>
    <name evidence="5" type="ORF">BT62DRAFT_873512</name>
</gene>
<dbReference type="PANTHER" id="PTHR45789:SF2">
    <property type="entry name" value="FI18025P1"/>
    <property type="match status" value="1"/>
</dbReference>
<dbReference type="InterPro" id="IPR036910">
    <property type="entry name" value="HMG_box_dom_sf"/>
</dbReference>
<feature type="non-terminal residue" evidence="5">
    <location>
        <position position="128"/>
    </location>
</feature>
<dbReference type="GO" id="GO:0005634">
    <property type="term" value="C:nucleus"/>
    <property type="evidence" value="ECO:0007669"/>
    <property type="project" value="UniProtKB-UniRule"/>
</dbReference>
<dbReference type="Pfam" id="PF00505">
    <property type="entry name" value="HMG_box"/>
    <property type="match status" value="1"/>
</dbReference>
<feature type="DNA-binding region" description="HMG box" evidence="3">
    <location>
        <begin position="1"/>
        <end position="65"/>
    </location>
</feature>
<dbReference type="Proteomes" id="UP000812287">
    <property type="component" value="Unassembled WGS sequence"/>
</dbReference>
<evidence type="ECO:0000313" key="6">
    <source>
        <dbReference type="Proteomes" id="UP000812287"/>
    </source>
</evidence>
<organism evidence="5 6">
    <name type="scientific">Guyanagaster necrorhizus</name>
    <dbReference type="NCBI Taxonomy" id="856835"/>
    <lineage>
        <taxon>Eukaryota</taxon>
        <taxon>Fungi</taxon>
        <taxon>Dikarya</taxon>
        <taxon>Basidiomycota</taxon>
        <taxon>Agaricomycotina</taxon>
        <taxon>Agaricomycetes</taxon>
        <taxon>Agaricomycetidae</taxon>
        <taxon>Agaricales</taxon>
        <taxon>Marasmiineae</taxon>
        <taxon>Physalacriaceae</taxon>
        <taxon>Guyanagaster</taxon>
    </lineage>
</organism>
<dbReference type="GeneID" id="66104832"/>
<dbReference type="OrthoDB" id="6247875at2759"/>
<dbReference type="InterPro" id="IPR009071">
    <property type="entry name" value="HMG_box_dom"/>
</dbReference>
<evidence type="ECO:0000256" key="1">
    <source>
        <dbReference type="ARBA" id="ARBA00023125"/>
    </source>
</evidence>
<feature type="domain" description="HMG box" evidence="4">
    <location>
        <begin position="1"/>
        <end position="65"/>
    </location>
</feature>
<evidence type="ECO:0000259" key="4">
    <source>
        <dbReference type="PROSITE" id="PS50118"/>
    </source>
</evidence>